<accession>A0A975L792</accession>
<keyword evidence="2" id="KW-1185">Reference proteome</keyword>
<dbReference type="KEGG" id="nec:KGD82_16575"/>
<dbReference type="EMBL" id="CP074402">
    <property type="protein sequence ID" value="QVJ00375.1"/>
    <property type="molecule type" value="Genomic_DNA"/>
</dbReference>
<name>A0A975L792_9ACTN</name>
<dbReference type="Proteomes" id="UP000682416">
    <property type="component" value="Chromosome"/>
</dbReference>
<proteinExistence type="predicted"/>
<dbReference type="AlphaFoldDB" id="A0A975L792"/>
<evidence type="ECO:0000313" key="2">
    <source>
        <dbReference type="Proteomes" id="UP000682416"/>
    </source>
</evidence>
<organism evidence="1 2">
    <name type="scientific">Nocardiopsis eucommiae</name>
    <dbReference type="NCBI Taxonomy" id="2831970"/>
    <lineage>
        <taxon>Bacteria</taxon>
        <taxon>Bacillati</taxon>
        <taxon>Actinomycetota</taxon>
        <taxon>Actinomycetes</taxon>
        <taxon>Streptosporangiales</taxon>
        <taxon>Nocardiopsidaceae</taxon>
        <taxon>Nocardiopsis</taxon>
    </lineage>
</organism>
<reference evidence="1" key="1">
    <citation type="submission" date="2021-05" db="EMBL/GenBank/DDBJ databases">
        <authorList>
            <person name="Kaiqin L."/>
            <person name="Jian G."/>
        </authorList>
    </citation>
    <scope>NUCLEOTIDE SEQUENCE</scope>
    <source>
        <strain evidence="1">HDS5</strain>
    </source>
</reference>
<gene>
    <name evidence="1" type="ORF">KGD82_16575</name>
</gene>
<protein>
    <submittedName>
        <fullName evidence="1">Uncharacterized protein</fullName>
    </submittedName>
</protein>
<sequence>MAGALIIGVIILTGLVVTLAAWGHNNRLAGYRQLRRDHARLRDRNEHTTAVLGMVRRHAQVADQSGLPSPAERSST</sequence>
<evidence type="ECO:0000313" key="1">
    <source>
        <dbReference type="EMBL" id="QVJ00375.1"/>
    </source>
</evidence>